<keyword evidence="2" id="KW-1185">Reference proteome</keyword>
<dbReference type="EMBL" id="CAMAPF010000972">
    <property type="protein sequence ID" value="CAH9132678.1"/>
    <property type="molecule type" value="Genomic_DNA"/>
</dbReference>
<name>A0AAV0FAW3_9ASTE</name>
<evidence type="ECO:0000313" key="2">
    <source>
        <dbReference type="Proteomes" id="UP001152523"/>
    </source>
</evidence>
<reference evidence="1" key="1">
    <citation type="submission" date="2022-07" db="EMBL/GenBank/DDBJ databases">
        <authorList>
            <person name="Macas J."/>
            <person name="Novak P."/>
            <person name="Neumann P."/>
        </authorList>
    </citation>
    <scope>NUCLEOTIDE SEQUENCE</scope>
</reference>
<accession>A0AAV0FAW3</accession>
<proteinExistence type="predicted"/>
<organism evidence="1 2">
    <name type="scientific">Cuscuta epithymum</name>
    <dbReference type="NCBI Taxonomy" id="186058"/>
    <lineage>
        <taxon>Eukaryota</taxon>
        <taxon>Viridiplantae</taxon>
        <taxon>Streptophyta</taxon>
        <taxon>Embryophyta</taxon>
        <taxon>Tracheophyta</taxon>
        <taxon>Spermatophyta</taxon>
        <taxon>Magnoliopsida</taxon>
        <taxon>eudicotyledons</taxon>
        <taxon>Gunneridae</taxon>
        <taxon>Pentapetalae</taxon>
        <taxon>asterids</taxon>
        <taxon>lamiids</taxon>
        <taxon>Solanales</taxon>
        <taxon>Convolvulaceae</taxon>
        <taxon>Cuscuteae</taxon>
        <taxon>Cuscuta</taxon>
        <taxon>Cuscuta subgen. Cuscuta</taxon>
    </lineage>
</organism>
<evidence type="ECO:0000313" key="1">
    <source>
        <dbReference type="EMBL" id="CAH9132678.1"/>
    </source>
</evidence>
<gene>
    <name evidence="1" type="ORF">CEPIT_LOCUS32366</name>
</gene>
<evidence type="ECO:0008006" key="3">
    <source>
        <dbReference type="Google" id="ProtNLM"/>
    </source>
</evidence>
<sequence>MDFRHLHGFNLAMLGKIGWKLFSGPNTMVSRTLKAKYFPNGDFIGAALGHNLSFIWRSIWSTRALLREGYRWSIGNGERVHVQDQPWLRNPEDPWIHTSGSILQGLKVSQFINHEEGCW</sequence>
<dbReference type="Proteomes" id="UP001152523">
    <property type="component" value="Unassembled WGS sequence"/>
</dbReference>
<dbReference type="AlphaFoldDB" id="A0AAV0FAW3"/>
<protein>
    <recommendedName>
        <fullName evidence="3">Reverse transcriptase zinc-binding domain-containing protein</fullName>
    </recommendedName>
</protein>
<comment type="caution">
    <text evidence="1">The sequence shown here is derived from an EMBL/GenBank/DDBJ whole genome shotgun (WGS) entry which is preliminary data.</text>
</comment>